<sequence>MNNSLYYKNKKKKNKIKKKVNILLEKIKIKKLTKSRIYLYTTLSVLSVITVYTLATMDFGGVNIIEATRHFFKDLKTMFFSPSLSDRYTYAQVFQSLAVTIALAVLTTIIGSFIALFLSFFAAQNLSNKHLSKTIKLGLSFIRAIPTILWVMVFSVVANVGVEAAIIGMTFHSIAYLVKAYSESIEEIDSGIIEALRATGASFWKIIFQGVLPSTVTSILSWTFIRFEINFTNAVLVGAAAGAGGIGYDMFMSGTMYFDIREIGIFVYLIFGVAIILEFISYLLRKKYLKN</sequence>
<dbReference type="PROSITE" id="PS50928">
    <property type="entry name" value="ABC_TM1"/>
    <property type="match status" value="1"/>
</dbReference>
<reference evidence="10" key="1">
    <citation type="submission" date="2016-01" db="EMBL/GenBank/DDBJ databases">
        <authorList>
            <person name="Mitreva M."/>
            <person name="Pepin K.H."/>
            <person name="Mihindukulasuriya K.A."/>
            <person name="Fulton R."/>
            <person name="Fronick C."/>
            <person name="O'Laughlin M."/>
            <person name="Miner T."/>
            <person name="Herter B."/>
            <person name="Rosa B.A."/>
            <person name="Cordes M."/>
            <person name="Tomlinson C."/>
            <person name="Wollam A."/>
            <person name="Palsikar V.B."/>
            <person name="Mardis E.R."/>
            <person name="Wilson R.K."/>
        </authorList>
    </citation>
    <scope>NUCLEOTIDE SEQUENCE [LARGE SCALE GENOMIC DNA]</scope>
    <source>
        <strain evidence="10">KA00185</strain>
    </source>
</reference>
<keyword evidence="10" id="KW-1185">Reference proteome</keyword>
<evidence type="ECO:0000256" key="4">
    <source>
        <dbReference type="ARBA" id="ARBA00022692"/>
    </source>
</evidence>
<keyword evidence="2 7" id="KW-0813">Transport</keyword>
<dbReference type="STRING" id="157687.HMPREF3180_00323"/>
<dbReference type="GO" id="GO:0055085">
    <property type="term" value="P:transmembrane transport"/>
    <property type="evidence" value="ECO:0007669"/>
    <property type="project" value="InterPro"/>
</dbReference>
<name>A0A134APG7_9FUSO</name>
<dbReference type="InterPro" id="IPR000515">
    <property type="entry name" value="MetI-like"/>
</dbReference>
<dbReference type="CDD" id="cd06261">
    <property type="entry name" value="TM_PBP2"/>
    <property type="match status" value="1"/>
</dbReference>
<comment type="subcellular location">
    <subcellularLocation>
        <location evidence="1 7">Cell membrane</location>
        <topology evidence="1 7">Multi-pass membrane protein</topology>
    </subcellularLocation>
</comment>
<comment type="caution">
    <text evidence="9">The sequence shown here is derived from an EMBL/GenBank/DDBJ whole genome shotgun (WGS) entry which is preliminary data.</text>
</comment>
<protein>
    <submittedName>
        <fullName evidence="9">Putative phosphonate ABC transporter, permease protein PhnE</fullName>
    </submittedName>
</protein>
<evidence type="ECO:0000256" key="6">
    <source>
        <dbReference type="ARBA" id="ARBA00023136"/>
    </source>
</evidence>
<feature type="transmembrane region" description="Helical" evidence="7">
    <location>
        <begin position="231"/>
        <end position="251"/>
    </location>
</feature>
<comment type="similarity">
    <text evidence="7">Belongs to the binding-protein-dependent transport system permease family.</text>
</comment>
<dbReference type="Proteomes" id="UP000070483">
    <property type="component" value="Unassembled WGS sequence"/>
</dbReference>
<feature type="transmembrane region" description="Helical" evidence="7">
    <location>
        <begin position="135"/>
        <end position="158"/>
    </location>
</feature>
<evidence type="ECO:0000313" key="9">
    <source>
        <dbReference type="EMBL" id="KXB69583.1"/>
    </source>
</evidence>
<feature type="transmembrane region" description="Helical" evidence="7">
    <location>
        <begin position="263"/>
        <end position="284"/>
    </location>
</feature>
<feature type="domain" description="ABC transmembrane type-1" evidence="8">
    <location>
        <begin position="97"/>
        <end position="281"/>
    </location>
</feature>
<dbReference type="PATRIC" id="fig|157687.3.peg.326"/>
<dbReference type="EMBL" id="LSDD01000021">
    <property type="protein sequence ID" value="KXB69583.1"/>
    <property type="molecule type" value="Genomic_DNA"/>
</dbReference>
<proteinExistence type="inferred from homology"/>
<dbReference type="GO" id="GO:0005886">
    <property type="term" value="C:plasma membrane"/>
    <property type="evidence" value="ECO:0007669"/>
    <property type="project" value="UniProtKB-SubCell"/>
</dbReference>
<dbReference type="PANTHER" id="PTHR30043">
    <property type="entry name" value="PHOSPHONATES TRANSPORT SYSTEM PERMEASE PROTEIN"/>
    <property type="match status" value="1"/>
</dbReference>
<keyword evidence="4 7" id="KW-0812">Transmembrane</keyword>
<accession>A0A134APG7</accession>
<evidence type="ECO:0000259" key="8">
    <source>
        <dbReference type="PROSITE" id="PS50928"/>
    </source>
</evidence>
<dbReference type="InterPro" id="IPR035906">
    <property type="entry name" value="MetI-like_sf"/>
</dbReference>
<dbReference type="SUPFAM" id="SSF161098">
    <property type="entry name" value="MetI-like"/>
    <property type="match status" value="1"/>
</dbReference>
<dbReference type="Pfam" id="PF00528">
    <property type="entry name" value="BPD_transp_1"/>
    <property type="match status" value="1"/>
</dbReference>
<evidence type="ECO:0000256" key="5">
    <source>
        <dbReference type="ARBA" id="ARBA00022989"/>
    </source>
</evidence>
<dbReference type="AlphaFoldDB" id="A0A134APG7"/>
<keyword evidence="6 7" id="KW-0472">Membrane</keyword>
<dbReference type="Gene3D" id="1.10.3720.10">
    <property type="entry name" value="MetI-like"/>
    <property type="match status" value="1"/>
</dbReference>
<gene>
    <name evidence="9" type="ORF">HMPREF3180_00323</name>
</gene>
<dbReference type="PANTHER" id="PTHR30043:SF1">
    <property type="entry name" value="ABC TRANSPORT SYSTEM PERMEASE PROTEIN P69"/>
    <property type="match status" value="1"/>
</dbReference>
<evidence type="ECO:0000256" key="1">
    <source>
        <dbReference type="ARBA" id="ARBA00004651"/>
    </source>
</evidence>
<feature type="transmembrane region" description="Helical" evidence="7">
    <location>
        <begin position="97"/>
        <end position="123"/>
    </location>
</feature>
<evidence type="ECO:0000313" key="10">
    <source>
        <dbReference type="Proteomes" id="UP000070483"/>
    </source>
</evidence>
<feature type="transmembrane region" description="Helical" evidence="7">
    <location>
        <begin position="37"/>
        <end position="55"/>
    </location>
</feature>
<organism evidence="9 10">
    <name type="scientific">Leptotrichia wadei</name>
    <dbReference type="NCBI Taxonomy" id="157687"/>
    <lineage>
        <taxon>Bacteria</taxon>
        <taxon>Fusobacteriati</taxon>
        <taxon>Fusobacteriota</taxon>
        <taxon>Fusobacteriia</taxon>
        <taxon>Fusobacteriales</taxon>
        <taxon>Leptotrichiaceae</taxon>
        <taxon>Leptotrichia</taxon>
    </lineage>
</organism>
<feature type="transmembrane region" description="Helical" evidence="7">
    <location>
        <begin position="203"/>
        <end position="225"/>
    </location>
</feature>
<keyword evidence="5 7" id="KW-1133">Transmembrane helix</keyword>
<evidence type="ECO:0000256" key="7">
    <source>
        <dbReference type="RuleBase" id="RU363032"/>
    </source>
</evidence>
<evidence type="ECO:0000256" key="2">
    <source>
        <dbReference type="ARBA" id="ARBA00022448"/>
    </source>
</evidence>
<evidence type="ECO:0000256" key="3">
    <source>
        <dbReference type="ARBA" id="ARBA00022475"/>
    </source>
</evidence>
<dbReference type="OrthoDB" id="8557224at2"/>
<keyword evidence="3" id="KW-1003">Cell membrane</keyword>